<dbReference type="Proteomes" id="UP000799439">
    <property type="component" value="Unassembled WGS sequence"/>
</dbReference>
<evidence type="ECO:0000313" key="3">
    <source>
        <dbReference type="Proteomes" id="UP000799439"/>
    </source>
</evidence>
<dbReference type="InterPro" id="IPR053221">
    <property type="entry name" value="Burnettramic_acid_biosynth"/>
</dbReference>
<dbReference type="PANTHER" id="PTHR38887">
    <property type="entry name" value="CHROMOSOME 21, WHOLE GENOME SHOTGUN SEQUENCE"/>
    <property type="match status" value="1"/>
</dbReference>
<feature type="compositionally biased region" description="Basic and acidic residues" evidence="1">
    <location>
        <begin position="59"/>
        <end position="70"/>
    </location>
</feature>
<dbReference type="AlphaFoldDB" id="A0A9P4J6M1"/>
<name>A0A9P4J6M1_9PEZI</name>
<feature type="compositionally biased region" description="Polar residues" evidence="1">
    <location>
        <begin position="39"/>
        <end position="58"/>
    </location>
</feature>
<dbReference type="OrthoDB" id="3068835at2759"/>
<protein>
    <submittedName>
        <fullName evidence="2">Uncharacterized protein</fullName>
    </submittedName>
</protein>
<dbReference type="EMBL" id="ML996082">
    <property type="protein sequence ID" value="KAF2156337.1"/>
    <property type="molecule type" value="Genomic_DNA"/>
</dbReference>
<proteinExistence type="predicted"/>
<reference evidence="2" key="1">
    <citation type="journal article" date="2020" name="Stud. Mycol.">
        <title>101 Dothideomycetes genomes: a test case for predicting lifestyles and emergence of pathogens.</title>
        <authorList>
            <person name="Haridas S."/>
            <person name="Albert R."/>
            <person name="Binder M."/>
            <person name="Bloem J."/>
            <person name="Labutti K."/>
            <person name="Salamov A."/>
            <person name="Andreopoulos B."/>
            <person name="Baker S."/>
            <person name="Barry K."/>
            <person name="Bills G."/>
            <person name="Bluhm B."/>
            <person name="Cannon C."/>
            <person name="Castanera R."/>
            <person name="Culley D."/>
            <person name="Daum C."/>
            <person name="Ezra D."/>
            <person name="Gonzalez J."/>
            <person name="Henrissat B."/>
            <person name="Kuo A."/>
            <person name="Liang C."/>
            <person name="Lipzen A."/>
            <person name="Lutzoni F."/>
            <person name="Magnuson J."/>
            <person name="Mondo S."/>
            <person name="Nolan M."/>
            <person name="Ohm R."/>
            <person name="Pangilinan J."/>
            <person name="Park H.-J."/>
            <person name="Ramirez L."/>
            <person name="Alfaro M."/>
            <person name="Sun H."/>
            <person name="Tritt A."/>
            <person name="Yoshinaga Y."/>
            <person name="Zwiers L.-H."/>
            <person name="Turgeon B."/>
            <person name="Goodwin S."/>
            <person name="Spatafora J."/>
            <person name="Crous P."/>
            <person name="Grigoriev I."/>
        </authorList>
    </citation>
    <scope>NUCLEOTIDE SEQUENCE</scope>
    <source>
        <strain evidence="2">CBS 260.36</strain>
    </source>
</reference>
<dbReference type="PANTHER" id="PTHR38887:SF1">
    <property type="entry name" value="RAS MODIFICATION PROTEIN ERF4"/>
    <property type="match status" value="1"/>
</dbReference>
<feature type="region of interest" description="Disordered" evidence="1">
    <location>
        <begin position="92"/>
        <end position="118"/>
    </location>
</feature>
<keyword evidence="3" id="KW-1185">Reference proteome</keyword>
<sequence>MGLLKDAIGSALGANQVSNGLHGPKLPFVNNGKARRLSPSLQPSTQRYSTTDYQNDTTHSGDHDFRERQTRYNTQRPLDDLLPTPYWAGDSYTPAATTHSSPDSQFSIQTPRTSRTSPDSVCRLVALPQINSGDGQPFLRGYSYQLERVGISEGMFIEVVDAINIAVIPNPEVQIFQKAASIAGWFVPGSASLGLIAGQVGVGVGAAFGHKSMINRVLSKANLEIFLPRGLEICIGKSKDLDIELGIFTHSRQQASHYACSPEQRLDSYNGLVAPLSVVLPPLENVGRKDPIAMLGRGIGARESQRKSRKAEKSAARGRNRRGDNTGDDLKWVMVREATPMALDHWRRKLAESDTMLKQDLEQADRRTPHR</sequence>
<feature type="compositionally biased region" description="Basic and acidic residues" evidence="1">
    <location>
        <begin position="303"/>
        <end position="330"/>
    </location>
</feature>
<accession>A0A9P4J6M1</accession>
<organism evidence="2 3">
    <name type="scientific">Myriangium duriaei CBS 260.36</name>
    <dbReference type="NCBI Taxonomy" id="1168546"/>
    <lineage>
        <taxon>Eukaryota</taxon>
        <taxon>Fungi</taxon>
        <taxon>Dikarya</taxon>
        <taxon>Ascomycota</taxon>
        <taxon>Pezizomycotina</taxon>
        <taxon>Dothideomycetes</taxon>
        <taxon>Dothideomycetidae</taxon>
        <taxon>Myriangiales</taxon>
        <taxon>Myriangiaceae</taxon>
        <taxon>Myriangium</taxon>
    </lineage>
</organism>
<feature type="region of interest" description="Disordered" evidence="1">
    <location>
        <begin position="297"/>
        <end position="330"/>
    </location>
</feature>
<feature type="compositionally biased region" description="Polar residues" evidence="1">
    <location>
        <begin position="94"/>
        <end position="118"/>
    </location>
</feature>
<feature type="region of interest" description="Disordered" evidence="1">
    <location>
        <begin position="14"/>
        <end position="71"/>
    </location>
</feature>
<evidence type="ECO:0000256" key="1">
    <source>
        <dbReference type="SAM" id="MobiDB-lite"/>
    </source>
</evidence>
<evidence type="ECO:0000313" key="2">
    <source>
        <dbReference type="EMBL" id="KAF2156337.1"/>
    </source>
</evidence>
<comment type="caution">
    <text evidence="2">The sequence shown here is derived from an EMBL/GenBank/DDBJ whole genome shotgun (WGS) entry which is preliminary data.</text>
</comment>
<gene>
    <name evidence="2" type="ORF">K461DRAFT_310817</name>
</gene>